<accession>A0ABT3INP8</accession>
<dbReference type="Proteomes" id="UP001207742">
    <property type="component" value="Unassembled WGS sequence"/>
</dbReference>
<gene>
    <name evidence="1" type="ORF">OL497_16755</name>
</gene>
<dbReference type="NCBIfam" id="NF038153">
    <property type="entry name" value="lant_leader_L1a"/>
    <property type="match status" value="1"/>
</dbReference>
<protein>
    <submittedName>
        <fullName evidence="1">Class I lanthipeptide</fullName>
    </submittedName>
</protein>
<evidence type="ECO:0000313" key="2">
    <source>
        <dbReference type="Proteomes" id="UP001207742"/>
    </source>
</evidence>
<dbReference type="InterPro" id="IPR058238">
    <property type="entry name" value="Lant_leader_dom"/>
</dbReference>
<keyword evidence="2" id="KW-1185">Reference proteome</keyword>
<proteinExistence type="predicted"/>
<organism evidence="1 2">
    <name type="scientific">Chitinophaga nivalis</name>
    <dbReference type="NCBI Taxonomy" id="2991709"/>
    <lineage>
        <taxon>Bacteria</taxon>
        <taxon>Pseudomonadati</taxon>
        <taxon>Bacteroidota</taxon>
        <taxon>Chitinophagia</taxon>
        <taxon>Chitinophagales</taxon>
        <taxon>Chitinophagaceae</taxon>
        <taxon>Chitinophaga</taxon>
    </lineage>
</organism>
<dbReference type="EMBL" id="JAPDNS010000002">
    <property type="protein sequence ID" value="MCW3485563.1"/>
    <property type="molecule type" value="Genomic_DNA"/>
</dbReference>
<sequence length="50" mass="5345">MKPQVSVPKLNVSKKTITKLDDNQLAGIHGGASFSCKLTLQISVFQTGTN</sequence>
<name>A0ABT3INP8_9BACT</name>
<dbReference type="RefSeq" id="WP_264732109.1">
    <property type="nucleotide sequence ID" value="NZ_JAPDNR010000001.1"/>
</dbReference>
<evidence type="ECO:0000313" key="1">
    <source>
        <dbReference type="EMBL" id="MCW3485563.1"/>
    </source>
</evidence>
<comment type="caution">
    <text evidence="1">The sequence shown here is derived from an EMBL/GenBank/DDBJ whole genome shotgun (WGS) entry which is preliminary data.</text>
</comment>
<reference evidence="1 2" key="1">
    <citation type="submission" date="2022-10" db="EMBL/GenBank/DDBJ databases">
        <title>Chitinophaga nivalis PC15 sp. nov., isolated from Pyeongchang county, South Korea.</title>
        <authorList>
            <person name="Trinh H.N."/>
        </authorList>
    </citation>
    <scope>NUCLEOTIDE SEQUENCE [LARGE SCALE GENOMIC DNA]</scope>
    <source>
        <strain evidence="1 2">PC14</strain>
    </source>
</reference>